<keyword evidence="2" id="KW-1185">Reference proteome</keyword>
<evidence type="ECO:0000313" key="2">
    <source>
        <dbReference type="Proteomes" id="UP000030460"/>
    </source>
</evidence>
<comment type="caution">
    <text evidence="1">The sequence shown here is derived from an EMBL/GenBank/DDBJ whole genome shotgun (WGS) entry which is preliminary data.</text>
</comment>
<dbReference type="Proteomes" id="UP000030460">
    <property type="component" value="Unassembled WGS sequence"/>
</dbReference>
<reference evidence="1" key="2">
    <citation type="submission" date="2020-04" db="EMBL/GenBank/DDBJ databases">
        <authorList>
            <person name="Alexandrino P."/>
            <person name="Mendonca T."/>
            <person name="Guaman L."/>
            <person name="Cherix J."/>
            <person name="Lozano-Sakalauskas G."/>
            <person name="Fujita A."/>
            <person name="Filho E.R."/>
            <person name="Long P."/>
            <person name="Padilla G."/>
            <person name="Taciro M.K."/>
            <person name="Gomez J.G."/>
            <person name="Silva L.F."/>
            <person name="Torres M."/>
        </authorList>
    </citation>
    <scope>NUCLEOTIDE SEQUENCE</scope>
    <source>
        <strain evidence="1">LMG 19450</strain>
    </source>
</reference>
<proteinExistence type="predicted"/>
<protein>
    <submittedName>
        <fullName evidence="1">Uncharacterized protein</fullName>
    </submittedName>
</protein>
<sequence>MADTATPVWIPDAFETFPVELDSPAATFYAITPSDSARLPKRPRAIRVGVSGDVNVTGSDNVDVLFKNCYAGEILDVRPVAVKASGTTAANLVALL</sequence>
<dbReference type="AlphaFoldDB" id="A0A8T6ZLA3"/>
<dbReference type="OrthoDB" id="9134707at2"/>
<organism evidence="1 2">
    <name type="scientific">Paraburkholderia sacchari</name>
    <dbReference type="NCBI Taxonomy" id="159450"/>
    <lineage>
        <taxon>Bacteria</taxon>
        <taxon>Pseudomonadati</taxon>
        <taxon>Pseudomonadota</taxon>
        <taxon>Betaproteobacteria</taxon>
        <taxon>Burkholderiales</taxon>
        <taxon>Burkholderiaceae</taxon>
        <taxon>Paraburkholderia</taxon>
    </lineage>
</organism>
<reference evidence="1" key="1">
    <citation type="journal article" date="2015" name="Genome Announc.">
        <title>Draft Genome Sequence of the Polyhydroxyalkanoate-Producing Bacterium Burkholderia sacchari LMG 19450 Isolated from Brazilian Sugarcane Plantation Soil.</title>
        <authorList>
            <person name="Alexandrino P.M."/>
            <person name="Mendonca T.T."/>
            <person name="Guaman Bautista L.P."/>
            <person name="Cherix J."/>
            <person name="Lozano-Sakalauskas G.C."/>
            <person name="Fujita A."/>
            <person name="Ramos Filho E."/>
            <person name="Long P."/>
            <person name="Padilla G."/>
            <person name="Taciro M.K."/>
            <person name="Gomez J.G."/>
            <person name="Silva L.F."/>
        </authorList>
    </citation>
    <scope>NUCLEOTIDE SEQUENCE</scope>
    <source>
        <strain evidence="1">LMG 19450</strain>
    </source>
</reference>
<name>A0A8T6ZLA3_9BURK</name>
<evidence type="ECO:0000313" key="1">
    <source>
        <dbReference type="EMBL" id="NLP65382.1"/>
    </source>
</evidence>
<dbReference type="EMBL" id="JTDB02000014">
    <property type="protein sequence ID" value="NLP65382.1"/>
    <property type="molecule type" value="Genomic_DNA"/>
</dbReference>
<accession>A0A8T6ZLA3</accession>
<dbReference type="RefSeq" id="WP_052148619.1">
    <property type="nucleotide sequence ID" value="NZ_CADFGF010000010.1"/>
</dbReference>
<gene>
    <name evidence="1" type="ORF">NH14_030450</name>
</gene>